<dbReference type="Pfam" id="PF07872">
    <property type="entry name" value="DUF1659"/>
    <property type="match status" value="1"/>
</dbReference>
<accession>A0A0C2W3F9</accession>
<dbReference type="PATRIC" id="fig|220754.4.peg.1061"/>
<proteinExistence type="predicted"/>
<comment type="caution">
    <text evidence="2">The sequence shown here is derived from an EMBL/GenBank/DDBJ whole genome shotgun (WGS) entry which is preliminary data.</text>
</comment>
<dbReference type="InterPro" id="IPR012454">
    <property type="entry name" value="DUF1659"/>
</dbReference>
<name>A0A0C2W3F9_9BACL</name>
<gene>
    <name evidence="2" type="ORF">KR50_10420</name>
</gene>
<dbReference type="AlphaFoldDB" id="A0A0C2W3F9"/>
<evidence type="ECO:0000259" key="1">
    <source>
        <dbReference type="Pfam" id="PF07872"/>
    </source>
</evidence>
<dbReference type="RefSeq" id="WP_041055573.1">
    <property type="nucleotide sequence ID" value="NZ_JXRR01000008.1"/>
</dbReference>
<dbReference type="EMBL" id="JXRR01000008">
    <property type="protein sequence ID" value="KIL51161.1"/>
    <property type="molecule type" value="Genomic_DNA"/>
</dbReference>
<evidence type="ECO:0000313" key="2">
    <source>
        <dbReference type="EMBL" id="KIL51161.1"/>
    </source>
</evidence>
<organism evidence="2 3">
    <name type="scientific">Jeotgalibacillus campisalis</name>
    <dbReference type="NCBI Taxonomy" id="220754"/>
    <lineage>
        <taxon>Bacteria</taxon>
        <taxon>Bacillati</taxon>
        <taxon>Bacillota</taxon>
        <taxon>Bacilli</taxon>
        <taxon>Bacillales</taxon>
        <taxon>Caryophanaceae</taxon>
        <taxon>Jeotgalibacillus</taxon>
    </lineage>
</organism>
<feature type="domain" description="DUF1659" evidence="1">
    <location>
        <begin position="4"/>
        <end position="70"/>
    </location>
</feature>
<sequence>MAVSYVSDVKLRLVFEDGLKQDGTPVLKRKTLSRIRFAATADQLHNTAQALSSLCSYSLIDTERVETSGIQPF</sequence>
<protein>
    <recommendedName>
        <fullName evidence="1">DUF1659 domain-containing protein</fullName>
    </recommendedName>
</protein>
<dbReference type="Proteomes" id="UP000031972">
    <property type="component" value="Unassembled WGS sequence"/>
</dbReference>
<dbReference type="OrthoDB" id="48766at2"/>
<evidence type="ECO:0000313" key="3">
    <source>
        <dbReference type="Proteomes" id="UP000031972"/>
    </source>
</evidence>
<reference evidence="2 3" key="1">
    <citation type="submission" date="2015-01" db="EMBL/GenBank/DDBJ databases">
        <title>Jeotgalibacillus campisalis genome sequencing.</title>
        <authorList>
            <person name="Goh K.M."/>
            <person name="Chan K.-G."/>
            <person name="Yaakop A.S."/>
            <person name="Ee R."/>
            <person name="Gan H.M."/>
            <person name="Chan C.S."/>
        </authorList>
    </citation>
    <scope>NUCLEOTIDE SEQUENCE [LARGE SCALE GENOMIC DNA]</scope>
    <source>
        <strain evidence="2 3">SF-57</strain>
    </source>
</reference>
<keyword evidence="3" id="KW-1185">Reference proteome</keyword>